<dbReference type="Proteomes" id="UP001054945">
    <property type="component" value="Unassembled WGS sequence"/>
</dbReference>
<proteinExistence type="predicted"/>
<protein>
    <submittedName>
        <fullName evidence="2">Uncharacterized protein</fullName>
    </submittedName>
</protein>
<reference evidence="2 3" key="1">
    <citation type="submission" date="2021-06" db="EMBL/GenBank/DDBJ databases">
        <title>Caerostris extrusa draft genome.</title>
        <authorList>
            <person name="Kono N."/>
            <person name="Arakawa K."/>
        </authorList>
    </citation>
    <scope>NUCLEOTIDE SEQUENCE [LARGE SCALE GENOMIC DNA]</scope>
</reference>
<organism evidence="2 3">
    <name type="scientific">Caerostris extrusa</name>
    <name type="common">Bark spider</name>
    <name type="synonym">Caerostris bankana</name>
    <dbReference type="NCBI Taxonomy" id="172846"/>
    <lineage>
        <taxon>Eukaryota</taxon>
        <taxon>Metazoa</taxon>
        <taxon>Ecdysozoa</taxon>
        <taxon>Arthropoda</taxon>
        <taxon>Chelicerata</taxon>
        <taxon>Arachnida</taxon>
        <taxon>Araneae</taxon>
        <taxon>Araneomorphae</taxon>
        <taxon>Entelegynae</taxon>
        <taxon>Araneoidea</taxon>
        <taxon>Araneidae</taxon>
        <taxon>Caerostris</taxon>
    </lineage>
</organism>
<gene>
    <name evidence="2" type="ORF">CEXT_48331</name>
</gene>
<comment type="caution">
    <text evidence="2">The sequence shown here is derived from an EMBL/GenBank/DDBJ whole genome shotgun (WGS) entry which is preliminary data.</text>
</comment>
<evidence type="ECO:0000313" key="3">
    <source>
        <dbReference type="Proteomes" id="UP001054945"/>
    </source>
</evidence>
<name>A0AAV4N122_CAEEX</name>
<evidence type="ECO:0000256" key="1">
    <source>
        <dbReference type="SAM" id="MobiDB-lite"/>
    </source>
</evidence>
<evidence type="ECO:0000313" key="2">
    <source>
        <dbReference type="EMBL" id="GIX78331.1"/>
    </source>
</evidence>
<accession>A0AAV4N122</accession>
<dbReference type="AlphaFoldDB" id="A0AAV4N122"/>
<feature type="compositionally biased region" description="Basic and acidic residues" evidence="1">
    <location>
        <begin position="133"/>
        <end position="146"/>
    </location>
</feature>
<feature type="region of interest" description="Disordered" evidence="1">
    <location>
        <begin position="132"/>
        <end position="153"/>
    </location>
</feature>
<dbReference type="EMBL" id="BPLR01002834">
    <property type="protein sequence ID" value="GIX78331.1"/>
    <property type="molecule type" value="Genomic_DNA"/>
</dbReference>
<sequence length="175" mass="19052">MQALVAISSNVRTLSEAAASSHRFADCHKLFCFATASFPAYICQRNTLILKNRSWLIRGRNLLSARSEPVEGGVGDPAFGEFRGMRANSNVMTHNHRAGGEANCPDGSLVKQAVRSGRINILQREIIAGQKKTPGEARVRTRDNKSSSRGNCRPRCGAIDAPLRRLGKLGVDTSF</sequence>
<keyword evidence="3" id="KW-1185">Reference proteome</keyword>